<dbReference type="PROSITE" id="PS51510">
    <property type="entry name" value="PHOSPHAGEN_KINASE_C"/>
    <property type="match status" value="1"/>
</dbReference>
<evidence type="ECO:0000256" key="4">
    <source>
        <dbReference type="ARBA" id="ARBA00022777"/>
    </source>
</evidence>
<dbReference type="FunFam" id="3.30.590.10:FF:000006">
    <property type="entry name" value="Arginine kinase 1"/>
    <property type="match status" value="1"/>
</dbReference>
<proteinExistence type="inferred from homology"/>
<keyword evidence="2 7" id="KW-0808">Transferase</keyword>
<feature type="domain" description="Phosphagen kinase N-terminal" evidence="9">
    <location>
        <begin position="111"/>
        <end position="196"/>
    </location>
</feature>
<dbReference type="InterPro" id="IPR000749">
    <property type="entry name" value="ATP-guanido_PTrfase"/>
</dbReference>
<dbReference type="PROSITE" id="PS00112">
    <property type="entry name" value="PHOSPHAGEN_KINASE"/>
    <property type="match status" value="1"/>
</dbReference>
<evidence type="ECO:0000256" key="8">
    <source>
        <dbReference type="RuleBase" id="RU000505"/>
    </source>
</evidence>
<dbReference type="InterPro" id="IPR036802">
    <property type="entry name" value="ATP-guanido_PTrfase_N_sf"/>
</dbReference>
<dbReference type="EMBL" id="HBIU01044897">
    <property type="protein sequence ID" value="CAE0641349.1"/>
    <property type="molecule type" value="Transcribed_RNA"/>
</dbReference>
<keyword evidence="3 7" id="KW-0547">Nucleotide-binding</keyword>
<dbReference type="PROSITE" id="PS51509">
    <property type="entry name" value="PHOSPHAGEN_KINASE_N"/>
    <property type="match status" value="1"/>
</dbReference>
<dbReference type="GO" id="GO:0005524">
    <property type="term" value="F:ATP binding"/>
    <property type="evidence" value="ECO:0007669"/>
    <property type="project" value="UniProtKB-UniRule"/>
</dbReference>
<gene>
    <name evidence="11" type="ORF">HAKA00212_LOCUS20177</name>
</gene>
<dbReference type="SUPFAM" id="SSF81411">
    <property type="entry name" value="Mitochondrial cytochrome c oxidase subunit VIa"/>
    <property type="match status" value="1"/>
</dbReference>
<dbReference type="GO" id="GO:0004111">
    <property type="term" value="F:creatine kinase activity"/>
    <property type="evidence" value="ECO:0007669"/>
    <property type="project" value="InterPro"/>
</dbReference>
<feature type="binding site" evidence="7">
    <location>
        <position position="293"/>
    </location>
    <ligand>
        <name>ATP</name>
        <dbReference type="ChEBI" id="CHEBI:30616"/>
    </ligand>
</feature>
<organism evidence="11">
    <name type="scientific">Heterosigma akashiwo</name>
    <name type="common">Chromophytic alga</name>
    <name type="synonym">Heterosigma carterae</name>
    <dbReference type="NCBI Taxonomy" id="2829"/>
    <lineage>
        <taxon>Eukaryota</taxon>
        <taxon>Sar</taxon>
        <taxon>Stramenopiles</taxon>
        <taxon>Ochrophyta</taxon>
        <taxon>Raphidophyceae</taxon>
        <taxon>Chattonellales</taxon>
        <taxon>Chattonellaceae</taxon>
        <taxon>Heterosigma</taxon>
    </lineage>
</organism>
<evidence type="ECO:0008006" key="12">
    <source>
        <dbReference type="Google" id="ProtNLM"/>
    </source>
</evidence>
<dbReference type="GO" id="GO:0005615">
    <property type="term" value="C:extracellular space"/>
    <property type="evidence" value="ECO:0007669"/>
    <property type="project" value="TreeGrafter"/>
</dbReference>
<feature type="domain" description="Phosphagen kinase C-terminal" evidence="10">
    <location>
        <begin position="227"/>
        <end position="474"/>
    </location>
</feature>
<dbReference type="Pfam" id="PF02807">
    <property type="entry name" value="ATP-gua_PtransN"/>
    <property type="match status" value="1"/>
</dbReference>
<dbReference type="PANTHER" id="PTHR11547:SF38">
    <property type="entry name" value="ARGININE KINASE 1-RELATED"/>
    <property type="match status" value="1"/>
</dbReference>
<sequence length="482" mass="54051">MVKWKKMSQGMVAFMGVVGVLTAIQHSMHHHDEHEDDAPPPPYMKIRNKPYPWTCTDCDFFDSACHKECKAKLAGFNKAVDEVAKPEQDAEEPKKKVDPYFDLILNEKIARNEYPKEELDAARAADPCLAAQVCTEEVWNKYKDLKSSGPAKWTLARAINSGVMYPSSFVGCHAGDFESWDDFKDFFYPVVKLYHVGFDPDNTPPLDPDHMNPDKITVDLSDSAKTKIISTRIRCARNLIMFPLNPGGSLETRMAIADLMEQVYATLEGDLGGQMFRHTTMTDEQRQGLIDSHHLFRGKDKMQAASGYHEHWPQGRGVFHNAEKTFVNWINEGDHLRIISMENGSDVKGVFARLARGAKAIEDGVKQVTGKGDGVFMMHPKFGSVACCPSNLGTGMRGSVHILVPGLIEKKGFDWIDAKARTMHCQARGSSGEHSEVVDRIDVSNWRRIGLPEYQLVTDMITFANWLSEQEDKIQAGQDVEG</sequence>
<evidence type="ECO:0000256" key="3">
    <source>
        <dbReference type="ARBA" id="ARBA00022741"/>
    </source>
</evidence>
<evidence type="ECO:0000259" key="9">
    <source>
        <dbReference type="PROSITE" id="PS51509"/>
    </source>
</evidence>
<dbReference type="CDD" id="cd07931">
    <property type="entry name" value="eukaryotic_phosphagen_kinases"/>
    <property type="match status" value="1"/>
</dbReference>
<feature type="binding site" evidence="7">
    <location>
        <begin position="428"/>
        <end position="433"/>
    </location>
    <ligand>
        <name>ATP</name>
        <dbReference type="ChEBI" id="CHEBI:30616"/>
    </ligand>
</feature>
<dbReference type="InterPro" id="IPR022415">
    <property type="entry name" value="ATP-guanido_PTrfase_AS"/>
</dbReference>
<dbReference type="InterPro" id="IPR014746">
    <property type="entry name" value="Gln_synth/guanido_kin_cat_dom"/>
</dbReference>
<evidence type="ECO:0000256" key="2">
    <source>
        <dbReference type="ARBA" id="ARBA00022679"/>
    </source>
</evidence>
<keyword evidence="4 7" id="KW-0418">Kinase</keyword>
<comment type="similarity">
    <text evidence="1 6 8">Belongs to the ATP:guanido phosphotransferase family.</text>
</comment>
<evidence type="ECO:0000256" key="5">
    <source>
        <dbReference type="ARBA" id="ARBA00022840"/>
    </source>
</evidence>
<name>A0A7S3Y537_HETAK</name>
<dbReference type="InterPro" id="IPR022413">
    <property type="entry name" value="ATP-guanido_PTrfase_N"/>
</dbReference>
<feature type="binding site" evidence="7">
    <location>
        <position position="337"/>
    </location>
    <ligand>
        <name>ATP</name>
        <dbReference type="ChEBI" id="CHEBI:30616"/>
    </ligand>
</feature>
<reference evidence="11" key="1">
    <citation type="submission" date="2021-01" db="EMBL/GenBank/DDBJ databases">
        <authorList>
            <person name="Corre E."/>
            <person name="Pelletier E."/>
            <person name="Niang G."/>
            <person name="Scheremetjew M."/>
            <person name="Finn R."/>
            <person name="Kale V."/>
            <person name="Holt S."/>
            <person name="Cochrane G."/>
            <person name="Meng A."/>
            <person name="Brown T."/>
            <person name="Cohen L."/>
        </authorList>
    </citation>
    <scope>NUCLEOTIDE SEQUENCE</scope>
    <source>
        <strain evidence="11">CCMP3107</strain>
    </source>
</reference>
<dbReference type="SUPFAM" id="SSF55931">
    <property type="entry name" value="Glutamine synthetase/guanido kinase"/>
    <property type="match status" value="1"/>
</dbReference>
<feature type="binding site" evidence="7">
    <location>
        <begin position="230"/>
        <end position="234"/>
    </location>
    <ligand>
        <name>ATP</name>
        <dbReference type="ChEBI" id="CHEBI:30616"/>
    </ligand>
</feature>
<dbReference type="AlphaFoldDB" id="A0A7S3Y537"/>
<protein>
    <recommendedName>
        <fullName evidence="12">Phosphagen kinase C-terminal domain-containing protein</fullName>
    </recommendedName>
</protein>
<dbReference type="GO" id="GO:0046314">
    <property type="term" value="P:phosphocreatine biosynthetic process"/>
    <property type="evidence" value="ECO:0007669"/>
    <property type="project" value="InterPro"/>
</dbReference>
<dbReference type="Pfam" id="PF00217">
    <property type="entry name" value="ATP-gua_Ptrans"/>
    <property type="match status" value="1"/>
</dbReference>
<dbReference type="Gene3D" id="3.30.590.10">
    <property type="entry name" value="Glutamine synthetase/guanido kinase, catalytic domain"/>
    <property type="match status" value="1"/>
</dbReference>
<feature type="binding site" evidence="7">
    <location>
        <begin position="397"/>
        <end position="401"/>
    </location>
    <ligand>
        <name>ATP</name>
        <dbReference type="ChEBI" id="CHEBI:30616"/>
    </ligand>
</feature>
<evidence type="ECO:0000256" key="6">
    <source>
        <dbReference type="PROSITE-ProRule" id="PRU00842"/>
    </source>
</evidence>
<dbReference type="SUPFAM" id="SSF48034">
    <property type="entry name" value="Guanido kinase N-terminal domain"/>
    <property type="match status" value="1"/>
</dbReference>
<accession>A0A7S3Y537</accession>
<evidence type="ECO:0000313" key="11">
    <source>
        <dbReference type="EMBL" id="CAE0641349.1"/>
    </source>
</evidence>
<dbReference type="InterPro" id="IPR022414">
    <property type="entry name" value="ATP-guanido_PTrfase_cat"/>
</dbReference>
<keyword evidence="5 7" id="KW-0067">ATP-binding</keyword>
<dbReference type="PANTHER" id="PTHR11547">
    <property type="entry name" value="ARGININE OR CREATINE KINASE"/>
    <property type="match status" value="1"/>
</dbReference>
<evidence type="ECO:0000256" key="1">
    <source>
        <dbReference type="ARBA" id="ARBA00006798"/>
    </source>
</evidence>
<evidence type="ECO:0000259" key="10">
    <source>
        <dbReference type="PROSITE" id="PS51510"/>
    </source>
</evidence>
<evidence type="ECO:0000256" key="7">
    <source>
        <dbReference type="PROSITE-ProRule" id="PRU00843"/>
    </source>
</evidence>
<dbReference type="Gene3D" id="1.10.135.10">
    <property type="entry name" value="ATP:guanido phosphotransferase, N-terminal domain"/>
    <property type="match status" value="1"/>
</dbReference>
<dbReference type="InterPro" id="IPR036418">
    <property type="entry name" value="Cyt_c_oxidase_su6a_sf"/>
</dbReference>
<dbReference type="Gene3D" id="4.10.95.10">
    <property type="entry name" value="Cytochrome c oxidase, subunit VIa"/>
    <property type="match status" value="1"/>
</dbReference>